<dbReference type="RefSeq" id="WP_188578392.1">
    <property type="nucleotide sequence ID" value="NZ_BMDZ01000028.1"/>
</dbReference>
<dbReference type="InterPro" id="IPR002168">
    <property type="entry name" value="Lipase_GDXG_HIS_AS"/>
</dbReference>
<comment type="similarity">
    <text evidence="1">Belongs to the 'GDXG' lipolytic enzyme family.</text>
</comment>
<dbReference type="PANTHER" id="PTHR48081:SF8">
    <property type="entry name" value="ALPHA_BETA HYDROLASE FOLD-3 DOMAIN-CONTAINING PROTEIN-RELATED"/>
    <property type="match status" value="1"/>
</dbReference>
<dbReference type="Gene3D" id="3.40.50.1820">
    <property type="entry name" value="alpha/beta hydrolase"/>
    <property type="match status" value="1"/>
</dbReference>
<dbReference type="PANTHER" id="PTHR48081">
    <property type="entry name" value="AB HYDROLASE SUPERFAMILY PROTEIN C4A8.06C"/>
    <property type="match status" value="1"/>
</dbReference>
<evidence type="ECO:0000256" key="2">
    <source>
        <dbReference type="ARBA" id="ARBA00022801"/>
    </source>
</evidence>
<organism evidence="4 5">
    <name type="scientific">Tistrella bauzanensis</name>
    <dbReference type="NCBI Taxonomy" id="657419"/>
    <lineage>
        <taxon>Bacteria</taxon>
        <taxon>Pseudomonadati</taxon>
        <taxon>Pseudomonadota</taxon>
        <taxon>Alphaproteobacteria</taxon>
        <taxon>Geminicoccales</taxon>
        <taxon>Geminicoccaceae</taxon>
        <taxon>Tistrella</taxon>
    </lineage>
</organism>
<dbReference type="GO" id="GO:0016787">
    <property type="term" value="F:hydrolase activity"/>
    <property type="evidence" value="ECO:0007669"/>
    <property type="project" value="UniProtKB-KW"/>
</dbReference>
<dbReference type="InterPro" id="IPR029058">
    <property type="entry name" value="AB_hydrolase_fold"/>
</dbReference>
<accession>A0ABQ1IIA9</accession>
<dbReference type="Pfam" id="PF07859">
    <property type="entry name" value="Abhydrolase_3"/>
    <property type="match status" value="1"/>
</dbReference>
<reference evidence="5" key="1">
    <citation type="journal article" date="2019" name="Int. J. Syst. Evol. Microbiol.">
        <title>The Global Catalogue of Microorganisms (GCM) 10K type strain sequencing project: providing services to taxonomists for standard genome sequencing and annotation.</title>
        <authorList>
            <consortium name="The Broad Institute Genomics Platform"/>
            <consortium name="The Broad Institute Genome Sequencing Center for Infectious Disease"/>
            <person name="Wu L."/>
            <person name="Ma J."/>
        </authorList>
    </citation>
    <scope>NUCLEOTIDE SEQUENCE [LARGE SCALE GENOMIC DNA]</scope>
    <source>
        <strain evidence="5">CGMCC 1.10188</strain>
    </source>
</reference>
<dbReference type="EMBL" id="BMDZ01000028">
    <property type="protein sequence ID" value="GGB43027.1"/>
    <property type="molecule type" value="Genomic_DNA"/>
</dbReference>
<evidence type="ECO:0000313" key="5">
    <source>
        <dbReference type="Proteomes" id="UP000603352"/>
    </source>
</evidence>
<dbReference type="SUPFAM" id="SSF53474">
    <property type="entry name" value="alpha/beta-Hydrolases"/>
    <property type="match status" value="1"/>
</dbReference>
<protein>
    <submittedName>
        <fullName evidence="4">Alpha/beta hydrolase</fullName>
    </submittedName>
</protein>
<keyword evidence="2 4" id="KW-0378">Hydrolase</keyword>
<dbReference type="InterPro" id="IPR050300">
    <property type="entry name" value="GDXG_lipolytic_enzyme"/>
</dbReference>
<proteinExistence type="inferred from homology"/>
<evidence type="ECO:0000256" key="1">
    <source>
        <dbReference type="ARBA" id="ARBA00010515"/>
    </source>
</evidence>
<keyword evidence="5" id="KW-1185">Reference proteome</keyword>
<evidence type="ECO:0000259" key="3">
    <source>
        <dbReference type="Pfam" id="PF07859"/>
    </source>
</evidence>
<dbReference type="Proteomes" id="UP000603352">
    <property type="component" value="Unassembled WGS sequence"/>
</dbReference>
<gene>
    <name evidence="4" type="ORF">GCM10011505_25510</name>
</gene>
<feature type="domain" description="Alpha/beta hydrolase fold-3" evidence="3">
    <location>
        <begin position="85"/>
        <end position="289"/>
    </location>
</feature>
<evidence type="ECO:0000313" key="4">
    <source>
        <dbReference type="EMBL" id="GGB43027.1"/>
    </source>
</evidence>
<name>A0ABQ1IIA9_9PROT</name>
<sequence length="319" mass="34084">MFTFDGLHPQAQLFIDMLRASPPPPYDEMALGEARALFRDTMLRFRGPVQTGVAVKSMVLAGGADDRPARIYRSDAAGDGALPALLFMHGGGWVLGDLETHDDICRRLAITSGVVVVSLDYRLAPEHPFPAGLDDTVAAFRDLVARAGTLGLDPARIAVGGDSAGGNLAAAATLLLREDDARPAFQLLIYPATDLGTGQTRDKRSAEGLFLTERLLRWFRSCYVPETVSLEDPRLSPAHGDLTGLPPAHILTARFDPLQREGEAYAMALNAAGVAASHVCAESMFHGFLHMTAWFADARTAIDALAHRLARGLGAVSGT</sequence>
<dbReference type="PROSITE" id="PS01173">
    <property type="entry name" value="LIPASE_GDXG_HIS"/>
    <property type="match status" value="1"/>
</dbReference>
<dbReference type="InterPro" id="IPR013094">
    <property type="entry name" value="AB_hydrolase_3"/>
</dbReference>
<comment type="caution">
    <text evidence="4">The sequence shown here is derived from an EMBL/GenBank/DDBJ whole genome shotgun (WGS) entry which is preliminary data.</text>
</comment>